<organism evidence="6 7">
    <name type="scientific">Coptotermes formosanus</name>
    <name type="common">Formosan subterranean termite</name>
    <dbReference type="NCBI Taxonomy" id="36987"/>
    <lineage>
        <taxon>Eukaryota</taxon>
        <taxon>Metazoa</taxon>
        <taxon>Ecdysozoa</taxon>
        <taxon>Arthropoda</taxon>
        <taxon>Hexapoda</taxon>
        <taxon>Insecta</taxon>
        <taxon>Pterygota</taxon>
        <taxon>Neoptera</taxon>
        <taxon>Polyneoptera</taxon>
        <taxon>Dictyoptera</taxon>
        <taxon>Blattodea</taxon>
        <taxon>Blattoidea</taxon>
        <taxon>Termitoidae</taxon>
        <taxon>Rhinotermitidae</taxon>
        <taxon>Coptotermes</taxon>
    </lineage>
</organism>
<comment type="subcellular location">
    <subcellularLocation>
        <location evidence="1">Membrane</location>
        <topology evidence="1">Multi-pass membrane protein</topology>
    </subcellularLocation>
</comment>
<feature type="transmembrane region" description="Helical" evidence="5">
    <location>
        <begin position="6"/>
        <end position="28"/>
    </location>
</feature>
<evidence type="ECO:0000256" key="4">
    <source>
        <dbReference type="ARBA" id="ARBA00023136"/>
    </source>
</evidence>
<evidence type="ECO:0000256" key="5">
    <source>
        <dbReference type="SAM" id="Phobius"/>
    </source>
</evidence>
<name>A0A6L2Q045_COPFO</name>
<comment type="caution">
    <text evidence="6">The sequence shown here is derived from an EMBL/GenBank/DDBJ whole genome shotgun (WGS) entry which is preliminary data.</text>
</comment>
<dbReference type="GO" id="GO:0016020">
    <property type="term" value="C:membrane"/>
    <property type="evidence" value="ECO:0007669"/>
    <property type="project" value="UniProtKB-SubCell"/>
</dbReference>
<proteinExistence type="predicted"/>
<dbReference type="InParanoid" id="A0A6L2Q045"/>
<evidence type="ECO:0000313" key="6">
    <source>
        <dbReference type="EMBL" id="GFG38263.1"/>
    </source>
</evidence>
<feature type="transmembrane region" description="Helical" evidence="5">
    <location>
        <begin position="48"/>
        <end position="68"/>
    </location>
</feature>
<dbReference type="AlphaFoldDB" id="A0A6L2Q045"/>
<dbReference type="PANTHER" id="PTHR28668:SF1">
    <property type="entry name" value="TRANSMEMBRANE PROTEIN 234"/>
    <property type="match status" value="1"/>
</dbReference>
<keyword evidence="7" id="KW-1185">Reference proteome</keyword>
<evidence type="ECO:0008006" key="8">
    <source>
        <dbReference type="Google" id="ProtNLM"/>
    </source>
</evidence>
<accession>A0A6L2Q045</accession>
<gene>
    <name evidence="6" type="ORF">Cfor_01902</name>
</gene>
<reference evidence="7" key="1">
    <citation type="submission" date="2020-01" db="EMBL/GenBank/DDBJ databases">
        <title>Draft genome sequence of the Termite Coptotermes fromosanus.</title>
        <authorList>
            <person name="Itakura S."/>
            <person name="Yosikawa Y."/>
            <person name="Umezawa K."/>
        </authorList>
    </citation>
    <scope>NUCLEOTIDE SEQUENCE [LARGE SCALE GENOMIC DNA]</scope>
</reference>
<keyword evidence="4 5" id="KW-0472">Membrane</keyword>
<keyword evidence="2 5" id="KW-0812">Transmembrane</keyword>
<dbReference type="OrthoDB" id="43458at2759"/>
<feature type="transmembrane region" description="Helical" evidence="5">
    <location>
        <begin position="74"/>
        <end position="96"/>
    </location>
</feature>
<evidence type="ECO:0000256" key="1">
    <source>
        <dbReference type="ARBA" id="ARBA00004141"/>
    </source>
</evidence>
<sequence>MASNESMLDAVCSLIAVGILWGATNPFIKKGSAGVENVKAAHSSLQLLCEYMLPFILNQFGSVLYFITLGTSDLTLAVPVANSLTFVATAVCGWAVGEETPNRSEREVSKDPRLHRLASLFWFCEKMSRQLPCTVTVFGTIR</sequence>
<dbReference type="EMBL" id="BLKM01000764">
    <property type="protein sequence ID" value="GFG38263.1"/>
    <property type="molecule type" value="Genomic_DNA"/>
</dbReference>
<evidence type="ECO:0000256" key="2">
    <source>
        <dbReference type="ARBA" id="ARBA00022692"/>
    </source>
</evidence>
<evidence type="ECO:0000256" key="3">
    <source>
        <dbReference type="ARBA" id="ARBA00022989"/>
    </source>
</evidence>
<evidence type="ECO:0000313" key="7">
    <source>
        <dbReference type="Proteomes" id="UP000502823"/>
    </source>
</evidence>
<dbReference type="Pfam" id="PF10639">
    <property type="entry name" value="TMEM234"/>
    <property type="match status" value="1"/>
</dbReference>
<dbReference type="PANTHER" id="PTHR28668">
    <property type="entry name" value="TRANSMEMBRANE PROTEIN 234"/>
    <property type="match status" value="1"/>
</dbReference>
<dbReference type="InterPro" id="IPR018908">
    <property type="entry name" value="TMEM234"/>
</dbReference>
<protein>
    <recommendedName>
        <fullName evidence="8">Transmembrane protein 234-like protein</fullName>
    </recommendedName>
</protein>
<keyword evidence="3 5" id="KW-1133">Transmembrane helix</keyword>
<dbReference type="FunCoup" id="A0A6L2Q045">
    <property type="interactions" value="16"/>
</dbReference>
<dbReference type="Proteomes" id="UP000502823">
    <property type="component" value="Unassembled WGS sequence"/>
</dbReference>